<keyword evidence="9" id="KW-1185">Reference proteome</keyword>
<evidence type="ECO:0000313" key="9">
    <source>
        <dbReference type="Proteomes" id="UP000291343"/>
    </source>
</evidence>
<dbReference type="Gene3D" id="2.30.36.70">
    <property type="entry name" value="Actin, Chain A, domain 2"/>
    <property type="match status" value="1"/>
</dbReference>
<dbReference type="GO" id="GO:0005856">
    <property type="term" value="C:cytoskeleton"/>
    <property type="evidence" value="ECO:0007669"/>
    <property type="project" value="UniProtKB-SubCell"/>
</dbReference>
<reference evidence="8 9" key="1">
    <citation type="journal article" date="2017" name="Gigascience">
        <title>Genome sequence of the small brown planthopper, Laodelphax striatellus.</title>
        <authorList>
            <person name="Zhu J."/>
            <person name="Jiang F."/>
            <person name="Wang X."/>
            <person name="Yang P."/>
            <person name="Bao Y."/>
            <person name="Zhao W."/>
            <person name="Wang W."/>
            <person name="Lu H."/>
            <person name="Wang Q."/>
            <person name="Cui N."/>
            <person name="Li J."/>
            <person name="Chen X."/>
            <person name="Luo L."/>
            <person name="Yu J."/>
            <person name="Kang L."/>
            <person name="Cui F."/>
        </authorList>
    </citation>
    <scope>NUCLEOTIDE SEQUENCE [LARGE SCALE GENOMIC DNA]</scope>
    <source>
        <strain evidence="8">Lst14</strain>
    </source>
</reference>
<dbReference type="InterPro" id="IPR043129">
    <property type="entry name" value="ATPase_NBD"/>
</dbReference>
<comment type="caution">
    <text evidence="8">The sequence shown here is derived from an EMBL/GenBank/DDBJ whole genome shotgun (WGS) entry which is preliminary data.</text>
</comment>
<dbReference type="FunCoup" id="A0A482XRC0">
    <property type="interactions" value="551"/>
</dbReference>
<dbReference type="InParanoid" id="A0A482XRC0"/>
<dbReference type="PANTHER" id="PTHR11937">
    <property type="entry name" value="ACTIN"/>
    <property type="match status" value="1"/>
</dbReference>
<name>A0A482XRC0_LAOST</name>
<protein>
    <recommendedName>
        <fullName evidence="7">Actin-related protein 6</fullName>
    </recommendedName>
</protein>
<dbReference type="STRING" id="195883.A0A482XRC0"/>
<dbReference type="Proteomes" id="UP000291343">
    <property type="component" value="Unassembled WGS sequence"/>
</dbReference>
<evidence type="ECO:0000256" key="4">
    <source>
        <dbReference type="ARBA" id="ARBA00022490"/>
    </source>
</evidence>
<gene>
    <name evidence="8" type="ORF">LSTR_LSTR002064</name>
</gene>
<dbReference type="FunFam" id="3.90.640.10:FF:000014">
    <property type="entry name" value="Putative actin-related protein 6"/>
    <property type="match status" value="1"/>
</dbReference>
<organism evidence="8 9">
    <name type="scientific">Laodelphax striatellus</name>
    <name type="common">Small brown planthopper</name>
    <name type="synonym">Delphax striatella</name>
    <dbReference type="NCBI Taxonomy" id="195883"/>
    <lineage>
        <taxon>Eukaryota</taxon>
        <taxon>Metazoa</taxon>
        <taxon>Ecdysozoa</taxon>
        <taxon>Arthropoda</taxon>
        <taxon>Hexapoda</taxon>
        <taxon>Insecta</taxon>
        <taxon>Pterygota</taxon>
        <taxon>Neoptera</taxon>
        <taxon>Paraneoptera</taxon>
        <taxon>Hemiptera</taxon>
        <taxon>Auchenorrhyncha</taxon>
        <taxon>Fulgoroidea</taxon>
        <taxon>Delphacidae</taxon>
        <taxon>Criomorphinae</taxon>
        <taxon>Laodelphax</taxon>
    </lineage>
</organism>
<dbReference type="SMART" id="SM00268">
    <property type="entry name" value="ACTIN"/>
    <property type="match status" value="1"/>
</dbReference>
<keyword evidence="4" id="KW-0963">Cytoplasm</keyword>
<dbReference type="CDD" id="cd10210">
    <property type="entry name" value="ASKHA_NBD_Arp6"/>
    <property type="match status" value="1"/>
</dbReference>
<evidence type="ECO:0000313" key="8">
    <source>
        <dbReference type="EMBL" id="RZF47998.1"/>
    </source>
</evidence>
<dbReference type="SUPFAM" id="SSF53067">
    <property type="entry name" value="Actin-like ATPase domain"/>
    <property type="match status" value="2"/>
</dbReference>
<accession>A0A482XRC0</accession>
<dbReference type="Gene3D" id="3.90.640.10">
    <property type="entry name" value="Actin, Chain A, domain 4"/>
    <property type="match status" value="1"/>
</dbReference>
<dbReference type="InterPro" id="IPR004000">
    <property type="entry name" value="Actin"/>
</dbReference>
<dbReference type="Pfam" id="PF00022">
    <property type="entry name" value="Actin"/>
    <property type="match status" value="1"/>
</dbReference>
<proteinExistence type="inferred from homology"/>
<dbReference type="AlphaFoldDB" id="A0A482XRC0"/>
<keyword evidence="6" id="KW-0539">Nucleus</keyword>
<dbReference type="EMBL" id="QKKF02002849">
    <property type="protein sequence ID" value="RZF47998.1"/>
    <property type="molecule type" value="Genomic_DNA"/>
</dbReference>
<dbReference type="OrthoDB" id="6220758at2759"/>
<dbReference type="SMR" id="A0A482XRC0"/>
<keyword evidence="5" id="KW-0206">Cytoskeleton</keyword>
<sequence length="396" mass="45744">MILNNVLILDNGAHCAKVGYSAKEPKIVPNCIMKAKSQRRRFIGNQVDECSDASGLFYILPFRKGYLLNFEVQKIVWDYIFSRECCRVNFSDTPLIVTEPYFNFHSIQEVMNEIFFEEYECKSLLKMNAHYFLNAGDLCNYNYRKHNPQAVCCLLVDSGYSFTHITPYFKDKKYKPGIRRIDVGGKVLTNHLKEIISYRQLHVMEETYVMNQVKEDACYVSQNFIKDMEIANNTKEKARDYVLPDFTSIRRGYVRAAGQPDEGGHQILRLNNEQFAVPEALLRPSDIGIPQMGISEAIINSVSSCAEELRPHLYNNILIVGGCARFPGLRERVQQEVRTMAPEEYDVRVTIPEDPITYAWHGGKVLSQDPEFYTYCVSKEEYEEEGHALCFERFDT</sequence>
<evidence type="ECO:0000256" key="3">
    <source>
        <dbReference type="ARBA" id="ARBA00005665"/>
    </source>
</evidence>
<evidence type="ECO:0000256" key="7">
    <source>
        <dbReference type="ARBA" id="ARBA00074635"/>
    </source>
</evidence>
<dbReference type="GO" id="GO:0005634">
    <property type="term" value="C:nucleus"/>
    <property type="evidence" value="ECO:0007669"/>
    <property type="project" value="UniProtKB-SubCell"/>
</dbReference>
<dbReference type="FunFam" id="2.30.36.70:FF:000003">
    <property type="entry name" value="Actin-related protein 6"/>
    <property type="match status" value="1"/>
</dbReference>
<evidence type="ECO:0000256" key="1">
    <source>
        <dbReference type="ARBA" id="ARBA00004123"/>
    </source>
</evidence>
<evidence type="ECO:0000256" key="2">
    <source>
        <dbReference type="ARBA" id="ARBA00004245"/>
    </source>
</evidence>
<comment type="subcellular location">
    <subcellularLocation>
        <location evidence="2">Cytoplasm</location>
        <location evidence="2">Cytoskeleton</location>
    </subcellularLocation>
    <subcellularLocation>
        <location evidence="1">Nucleus</location>
    </subcellularLocation>
</comment>
<evidence type="ECO:0000256" key="6">
    <source>
        <dbReference type="ARBA" id="ARBA00023242"/>
    </source>
</evidence>
<dbReference type="Gene3D" id="3.30.420.40">
    <property type="match status" value="2"/>
</dbReference>
<evidence type="ECO:0000256" key="5">
    <source>
        <dbReference type="ARBA" id="ARBA00023212"/>
    </source>
</evidence>
<dbReference type="FunFam" id="3.30.420.40:FF:000058">
    <property type="entry name" value="Putative actin-related protein 5"/>
    <property type="match status" value="1"/>
</dbReference>
<comment type="similarity">
    <text evidence="3">Belongs to the actin family. ARP6 subfamily.</text>
</comment>